<evidence type="ECO:0000313" key="1">
    <source>
        <dbReference type="EMBL" id="CAG8673751.1"/>
    </source>
</evidence>
<protein>
    <submittedName>
        <fullName evidence="1">8830_t:CDS:1</fullName>
    </submittedName>
</protein>
<gene>
    <name evidence="1" type="ORF">RPERSI_LOCUS8796</name>
</gene>
<accession>A0ACA9NUM9</accession>
<feature type="non-terminal residue" evidence="1">
    <location>
        <position position="1"/>
    </location>
</feature>
<keyword evidence="2" id="KW-1185">Reference proteome</keyword>
<reference evidence="1" key="1">
    <citation type="submission" date="2021-06" db="EMBL/GenBank/DDBJ databases">
        <authorList>
            <person name="Kallberg Y."/>
            <person name="Tangrot J."/>
            <person name="Rosling A."/>
        </authorList>
    </citation>
    <scope>NUCLEOTIDE SEQUENCE</scope>
    <source>
        <strain evidence="1">MA461A</strain>
    </source>
</reference>
<dbReference type="Proteomes" id="UP000789920">
    <property type="component" value="Unassembled WGS sequence"/>
</dbReference>
<evidence type="ECO:0000313" key="2">
    <source>
        <dbReference type="Proteomes" id="UP000789920"/>
    </source>
</evidence>
<proteinExistence type="predicted"/>
<sequence length="237" mass="27131">EDLVTRCAKHGKIGMKKFMFYQMPFLNQYTDSSLSVIENYLVVVTNLNQITVQKHPNYGWTVTAEAVRTDESVSFTQQQIKQLIEAQKQDNIRQSELLTSLLQNPEATPNITATIWKSTISNVNTSYVLQAPDAIYFFVGVRDIKLHLYEFARKGFFPLNGLIAVRIIKSTKALLSNTFNHDPKTLYCQIDFVSVIGTPGWEEFASFGKRMGIYSKCEFYLSDVLSEQIKQFEKVRA</sequence>
<dbReference type="EMBL" id="CAJVQC010016139">
    <property type="protein sequence ID" value="CAG8673751.1"/>
    <property type="molecule type" value="Genomic_DNA"/>
</dbReference>
<feature type="non-terminal residue" evidence="1">
    <location>
        <position position="237"/>
    </location>
</feature>
<organism evidence="1 2">
    <name type="scientific">Racocetra persica</name>
    <dbReference type="NCBI Taxonomy" id="160502"/>
    <lineage>
        <taxon>Eukaryota</taxon>
        <taxon>Fungi</taxon>
        <taxon>Fungi incertae sedis</taxon>
        <taxon>Mucoromycota</taxon>
        <taxon>Glomeromycotina</taxon>
        <taxon>Glomeromycetes</taxon>
        <taxon>Diversisporales</taxon>
        <taxon>Gigasporaceae</taxon>
        <taxon>Racocetra</taxon>
    </lineage>
</organism>
<comment type="caution">
    <text evidence="1">The sequence shown here is derived from an EMBL/GenBank/DDBJ whole genome shotgun (WGS) entry which is preliminary data.</text>
</comment>
<name>A0ACA9NUM9_9GLOM</name>